<proteinExistence type="predicted"/>
<accession>A0A829PMY7</accession>
<organism evidence="1 2">
    <name type="scientific">Mycobacteroides abscessus MAB_030201_1075</name>
    <dbReference type="NCBI Taxonomy" id="1335410"/>
    <lineage>
        <taxon>Bacteria</taxon>
        <taxon>Bacillati</taxon>
        <taxon>Actinomycetota</taxon>
        <taxon>Actinomycetes</taxon>
        <taxon>Mycobacteriales</taxon>
        <taxon>Mycobacteriaceae</taxon>
        <taxon>Mycobacteroides</taxon>
        <taxon>Mycobacteroides abscessus</taxon>
    </lineage>
</organism>
<dbReference type="PANTHER" id="PTHR39441:SF1">
    <property type="entry name" value="DUF2252 DOMAIN-CONTAINING PROTEIN"/>
    <property type="match status" value="1"/>
</dbReference>
<reference evidence="1 2" key="1">
    <citation type="submission" date="2014-01" db="EMBL/GenBank/DDBJ databases">
        <authorList>
            <person name="Zelazny A."/>
            <person name="Olivier K."/>
            <person name="Sampaio E.P."/>
            <person name="Holland S.M."/>
            <person name="Tallon L.J."/>
            <person name="Sadzewicz L.K."/>
            <person name="Sengamalay N."/>
            <person name="Fraser C.M."/>
            <person name="Hine E."/>
            <person name="Shefchek K.A."/>
            <person name="Das S.P."/>
            <person name="Shallom S.J."/>
            <person name="Agrawal S."/>
            <person name="Tettelin H."/>
        </authorList>
    </citation>
    <scope>NUCLEOTIDE SEQUENCE [LARGE SCALE GENOMIC DNA]</scope>
    <source>
        <strain evidence="1 2">MAB_030201_1075</strain>
    </source>
</reference>
<evidence type="ECO:0000313" key="2">
    <source>
        <dbReference type="Proteomes" id="UP000019854"/>
    </source>
</evidence>
<dbReference type="AlphaFoldDB" id="A0A829PMY7"/>
<dbReference type="Pfam" id="PF10009">
    <property type="entry name" value="DUF2252"/>
    <property type="match status" value="1"/>
</dbReference>
<dbReference type="InterPro" id="IPR018721">
    <property type="entry name" value="DUF2252"/>
</dbReference>
<dbReference type="EMBL" id="JAOX01000001">
    <property type="protein sequence ID" value="ETZ88021.1"/>
    <property type="molecule type" value="Genomic_DNA"/>
</dbReference>
<dbReference type="PANTHER" id="PTHR39441">
    <property type="entry name" value="DUF2252 DOMAIN-CONTAINING PROTEIN"/>
    <property type="match status" value="1"/>
</dbReference>
<protein>
    <recommendedName>
        <fullName evidence="3">DUF2252 domain-containing protein</fullName>
    </recommendedName>
</protein>
<comment type="caution">
    <text evidence="1">The sequence shown here is derived from an EMBL/GenBank/DDBJ whole genome shotgun (WGS) entry which is preliminary data.</text>
</comment>
<name>A0A829PMY7_9MYCO</name>
<gene>
    <name evidence="1" type="ORF">L829_1576</name>
</gene>
<sequence length="459" mass="50234">MATLTTGDLRRFSREKQLEFGRGLRDGMPRRRLAELAGASRRDPIAELAAQNKSRIPSLVPVRRERMSESPFAFYRGAAAVMAADLAGTATTGVLIQICGDAHLSNFGLFASRERALLFDVNDFDETAVGPWEWDVKRLVTSMAILGHDFGMSDDDVRQTATKTAAAYRTRINELAQMSALERFYLKTTALEVLDLVSRLSKSASKLATETVSKASRNTSHRALRKLTTTTVDGHYRIVEQQDIAVRVPEMGLSEAAAMVDEYFGSVPEDVVALLACHQFQDAVVRVVGVGSVGTRCYLALLTDADGSPLFLQMKEASASVVEAYFPQELRWEHGRRVVAGQRIMQASGDPFLGYVTSTRRGSFYVRQFRDMKGSVDITSLTNPDDLALYGSLCAIALARAHAQSGVPGVIAGYLGGGTDPNAADTAFADFAEAYSRRNREDHQRLLAATDEEWLPTSS</sequence>
<dbReference type="Proteomes" id="UP000019854">
    <property type="component" value="Unassembled WGS sequence"/>
</dbReference>
<evidence type="ECO:0008006" key="3">
    <source>
        <dbReference type="Google" id="ProtNLM"/>
    </source>
</evidence>
<evidence type="ECO:0000313" key="1">
    <source>
        <dbReference type="EMBL" id="ETZ88021.1"/>
    </source>
</evidence>